<dbReference type="AlphaFoldDB" id="A0A1T5IGG6"/>
<dbReference type="GO" id="GO:0071944">
    <property type="term" value="C:cell periphery"/>
    <property type="evidence" value="ECO:0007669"/>
    <property type="project" value="UniProtKB-ARBA"/>
</dbReference>
<keyword evidence="4 6" id="KW-0472">Membrane</keyword>
<dbReference type="Proteomes" id="UP000190857">
    <property type="component" value="Unassembled WGS sequence"/>
</dbReference>
<dbReference type="OrthoDB" id="134475at2"/>
<evidence type="ECO:0000256" key="4">
    <source>
        <dbReference type="ARBA" id="ARBA00023136"/>
    </source>
</evidence>
<feature type="transmembrane region" description="Helical" evidence="6">
    <location>
        <begin position="609"/>
        <end position="628"/>
    </location>
</feature>
<evidence type="ECO:0000313" key="7">
    <source>
        <dbReference type="EMBL" id="SKC38102.1"/>
    </source>
</evidence>
<feature type="compositionally biased region" description="Polar residues" evidence="5">
    <location>
        <begin position="1"/>
        <end position="16"/>
    </location>
</feature>
<evidence type="ECO:0000256" key="5">
    <source>
        <dbReference type="SAM" id="MobiDB-lite"/>
    </source>
</evidence>
<protein>
    <submittedName>
        <fullName evidence="7">LPXTG-motif cell wall anchor domain-containing protein</fullName>
    </submittedName>
</protein>
<name>A0A1T5IGG6_9MICO</name>
<feature type="compositionally biased region" description="Polar residues" evidence="5">
    <location>
        <begin position="595"/>
        <end position="606"/>
    </location>
</feature>
<dbReference type="NCBIfam" id="TIGR01167">
    <property type="entry name" value="LPXTG_anchor"/>
    <property type="match status" value="1"/>
</dbReference>
<evidence type="ECO:0000256" key="6">
    <source>
        <dbReference type="SAM" id="Phobius"/>
    </source>
</evidence>
<keyword evidence="2 6" id="KW-0812">Transmembrane</keyword>
<evidence type="ECO:0000256" key="2">
    <source>
        <dbReference type="ARBA" id="ARBA00022692"/>
    </source>
</evidence>
<proteinExistence type="predicted"/>
<gene>
    <name evidence="7" type="ORF">SAMN06309945_0407</name>
</gene>
<feature type="compositionally biased region" description="Pro residues" evidence="5">
    <location>
        <begin position="557"/>
        <end position="571"/>
    </location>
</feature>
<evidence type="ECO:0000313" key="8">
    <source>
        <dbReference type="Proteomes" id="UP000190857"/>
    </source>
</evidence>
<feature type="region of interest" description="Disordered" evidence="5">
    <location>
        <begin position="467"/>
        <end position="513"/>
    </location>
</feature>
<evidence type="ECO:0000256" key="1">
    <source>
        <dbReference type="ARBA" id="ARBA00004167"/>
    </source>
</evidence>
<feature type="region of interest" description="Disordered" evidence="5">
    <location>
        <begin position="396"/>
        <end position="417"/>
    </location>
</feature>
<feature type="region of interest" description="Disordered" evidence="5">
    <location>
        <begin position="540"/>
        <end position="606"/>
    </location>
</feature>
<reference evidence="7 8" key="1">
    <citation type="submission" date="2017-02" db="EMBL/GenBank/DDBJ databases">
        <authorList>
            <person name="Peterson S.W."/>
        </authorList>
    </citation>
    <scope>NUCLEOTIDE SEQUENCE [LARGE SCALE GENOMIC DNA]</scope>
    <source>
        <strain evidence="7 8">VKM Ac-2059</strain>
    </source>
</reference>
<feature type="region of interest" description="Disordered" evidence="5">
    <location>
        <begin position="1"/>
        <end position="36"/>
    </location>
</feature>
<dbReference type="InterPro" id="IPR051694">
    <property type="entry name" value="Immunoregulatory_rcpt-like"/>
</dbReference>
<feature type="compositionally biased region" description="Low complexity" evidence="5">
    <location>
        <begin position="572"/>
        <end position="584"/>
    </location>
</feature>
<organism evidence="7 8">
    <name type="scientific">Okibacterium fritillariae</name>
    <dbReference type="NCBI Taxonomy" id="123320"/>
    <lineage>
        <taxon>Bacteria</taxon>
        <taxon>Bacillati</taxon>
        <taxon>Actinomycetota</taxon>
        <taxon>Actinomycetes</taxon>
        <taxon>Micrococcales</taxon>
        <taxon>Microbacteriaceae</taxon>
        <taxon>Okibacterium</taxon>
    </lineage>
</organism>
<comment type="subcellular location">
    <subcellularLocation>
        <location evidence="1">Membrane</location>
        <topology evidence="1">Single-pass membrane protein</topology>
    </subcellularLocation>
</comment>
<dbReference type="GO" id="GO:0016020">
    <property type="term" value="C:membrane"/>
    <property type="evidence" value="ECO:0007669"/>
    <property type="project" value="UniProtKB-SubCell"/>
</dbReference>
<keyword evidence="8" id="KW-1185">Reference proteome</keyword>
<feature type="region of interest" description="Disordered" evidence="5">
    <location>
        <begin position="252"/>
        <end position="290"/>
    </location>
</feature>
<dbReference type="EMBL" id="FUZP01000001">
    <property type="protein sequence ID" value="SKC38102.1"/>
    <property type="molecule type" value="Genomic_DNA"/>
</dbReference>
<dbReference type="PANTHER" id="PTHR15549">
    <property type="entry name" value="PAIRED IMMUNOGLOBULIN-LIKE TYPE 2 RECEPTOR"/>
    <property type="match status" value="1"/>
</dbReference>
<evidence type="ECO:0000256" key="3">
    <source>
        <dbReference type="ARBA" id="ARBA00022989"/>
    </source>
</evidence>
<accession>A0A1T5IGG6</accession>
<dbReference type="RefSeq" id="WP_079726629.1">
    <property type="nucleotide sequence ID" value="NZ_FUZP01000001.1"/>
</dbReference>
<keyword evidence="3 6" id="KW-1133">Transmembrane helix</keyword>
<feature type="compositionally biased region" description="Polar residues" evidence="5">
    <location>
        <begin position="504"/>
        <end position="513"/>
    </location>
</feature>
<sequence>MPTNHPVTTLSRQPASQPLLRPPASETFRGEPYPPRRFKRGRRVVGCLGLAALATTAGATPATAAQSFSASAWAGATKMATPTTLTETLPGVLVQGGMTNRLKTTLFAYTKPGDTVRAAFRRSSLPQDSWAPSTIKLISPSGVVTDELTVDERTTLTTIVGSERVSTEDGVWSIVVEDRPPAGEVRGANLVWEVSVNRSGAPLRGRVFTESLGVHTGPPADIDLYALTRTGGLYRQLLRAYDGIDSTLQVSNKGNTRLGDPECSPTYRSVPMPTSPEAGGIGRTFRQPSDASDCSGLERYRLFFEAPAPDLPAITPRWADGRTSDTWLGARYSPPQVTGLTFSRRASGANAGVLTGTLPTQPGTVDLQIDTDGDGQFDGSADVRLSRTVPRTGTFSVDWDGKDGAGAPTPTTKPVSMRATLSRTNEAHFLRIDAERSIGGIEIERLTGGTTAPRAVHFDDSLFADSSAARHSRSTPAVSPPSGLDSLGGLHRWAPDDTAAGRNPNMNDGSTGSWGDLRSIDDWAFGADRASANLVLAADIPTPAPTPAPTATATPTPTSPPPTTTPSPMPTPASALTPAPTPTSGHPGTPRTPLRSDSSSLASTGSESVAIGIGAAGAVALGAAAYLLRRRNRRASSDDATPPAPTS</sequence>
<dbReference type="STRING" id="123320.SAMN06309945_0407"/>